<gene>
    <name evidence="1" type="ORF">UU49_C0005G0011</name>
</gene>
<evidence type="ECO:0000313" key="1">
    <source>
        <dbReference type="EMBL" id="KKR99553.1"/>
    </source>
</evidence>
<dbReference type="EMBL" id="LCAV01000005">
    <property type="protein sequence ID" value="KKR99553.1"/>
    <property type="molecule type" value="Genomic_DNA"/>
</dbReference>
<protein>
    <submittedName>
        <fullName evidence="1">Uncharacterized protein</fullName>
    </submittedName>
</protein>
<proteinExistence type="predicted"/>
<name>A0A0G0VFF5_9BACT</name>
<sequence length="129" mass="15463">MVCAQETDRVQISDHALKRFYQRSVRLGLDVFDSDWQLLEVELRRILAISAWLDITSLRNWKKRKRQYPGSSYFRYERFVLVMNSASNTLVTCFLFQGRRATHRKPRTRDERARHKTALRRHLHEGGEL</sequence>
<evidence type="ECO:0000313" key="2">
    <source>
        <dbReference type="Proteomes" id="UP000034108"/>
    </source>
</evidence>
<reference evidence="1 2" key="1">
    <citation type="journal article" date="2015" name="Nature">
        <title>rRNA introns, odd ribosomes, and small enigmatic genomes across a large radiation of phyla.</title>
        <authorList>
            <person name="Brown C.T."/>
            <person name="Hug L.A."/>
            <person name="Thomas B.C."/>
            <person name="Sharon I."/>
            <person name="Castelle C.J."/>
            <person name="Singh A."/>
            <person name="Wilkins M.J."/>
            <person name="Williams K.H."/>
            <person name="Banfield J.F."/>
        </authorList>
    </citation>
    <scope>NUCLEOTIDE SEQUENCE [LARGE SCALE GENOMIC DNA]</scope>
</reference>
<comment type="caution">
    <text evidence="1">The sequence shown here is derived from an EMBL/GenBank/DDBJ whole genome shotgun (WGS) entry which is preliminary data.</text>
</comment>
<accession>A0A0G0VFF5</accession>
<dbReference type="AlphaFoldDB" id="A0A0G0VFF5"/>
<dbReference type="Proteomes" id="UP000034108">
    <property type="component" value="Unassembled WGS sequence"/>
</dbReference>
<organism evidence="1 2">
    <name type="scientific">Candidatus Magasanikbacteria bacterium GW2011_GWC2_41_17</name>
    <dbReference type="NCBI Taxonomy" id="1619048"/>
    <lineage>
        <taxon>Bacteria</taxon>
        <taxon>Candidatus Magasanikiibacteriota</taxon>
    </lineage>
</organism>